<proteinExistence type="predicted"/>
<protein>
    <submittedName>
        <fullName evidence="1">Uncharacterized protein</fullName>
    </submittedName>
</protein>
<evidence type="ECO:0000313" key="1">
    <source>
        <dbReference type="EMBL" id="HAG4100566.1"/>
    </source>
</evidence>
<accession>A0A763APV8</accession>
<gene>
    <name evidence="1" type="ORF">G8140_000951</name>
</gene>
<sequence length="48" mass="5372">MLACWRAGVLACWRAGVLACWRAGVSIAQNYIDKVILQRKNIPQLTIT</sequence>
<reference evidence="1" key="2">
    <citation type="submission" date="2020-02" db="EMBL/GenBank/DDBJ databases">
        <authorList>
            <consortium name="NCBI Pathogen Detection Project"/>
        </authorList>
    </citation>
    <scope>NUCLEOTIDE SEQUENCE</scope>
    <source>
        <strain evidence="1">MA.CK_99/00004105</strain>
    </source>
</reference>
<name>A0A763APV8_SALER</name>
<dbReference type="EMBL" id="DAAYGM010000002">
    <property type="protein sequence ID" value="HAG4100566.1"/>
    <property type="molecule type" value="Genomic_DNA"/>
</dbReference>
<comment type="caution">
    <text evidence="1">The sequence shown here is derived from an EMBL/GenBank/DDBJ whole genome shotgun (WGS) entry which is preliminary data.</text>
</comment>
<organism evidence="1">
    <name type="scientific">Salmonella enterica</name>
    <name type="common">Salmonella choleraesuis</name>
    <dbReference type="NCBI Taxonomy" id="28901"/>
    <lineage>
        <taxon>Bacteria</taxon>
        <taxon>Pseudomonadati</taxon>
        <taxon>Pseudomonadota</taxon>
        <taxon>Gammaproteobacteria</taxon>
        <taxon>Enterobacterales</taxon>
        <taxon>Enterobacteriaceae</taxon>
        <taxon>Salmonella</taxon>
    </lineage>
</organism>
<dbReference type="RefSeq" id="WP_179125896.1">
    <property type="nucleotide sequence ID" value="NZ_MYOV01000007.1"/>
</dbReference>
<dbReference type="AlphaFoldDB" id="A0A763APV8"/>
<reference evidence="1" key="1">
    <citation type="journal article" date="2018" name="Genome Biol.">
        <title>SKESA: strategic k-mer extension for scrupulous assemblies.</title>
        <authorList>
            <person name="Souvorov A."/>
            <person name="Agarwala R."/>
            <person name="Lipman D.J."/>
        </authorList>
    </citation>
    <scope>NUCLEOTIDE SEQUENCE</scope>
    <source>
        <strain evidence="1">MA.CK_99/00004105</strain>
    </source>
</reference>